<name>A0A9P5Q336_9AGAR</name>
<organism evidence="2 3">
    <name type="scientific">Rhodocollybia butyracea</name>
    <dbReference type="NCBI Taxonomy" id="206335"/>
    <lineage>
        <taxon>Eukaryota</taxon>
        <taxon>Fungi</taxon>
        <taxon>Dikarya</taxon>
        <taxon>Basidiomycota</taxon>
        <taxon>Agaricomycotina</taxon>
        <taxon>Agaricomycetes</taxon>
        <taxon>Agaricomycetidae</taxon>
        <taxon>Agaricales</taxon>
        <taxon>Marasmiineae</taxon>
        <taxon>Omphalotaceae</taxon>
        <taxon>Rhodocollybia</taxon>
    </lineage>
</organism>
<dbReference type="OrthoDB" id="436852at2759"/>
<dbReference type="EMBL" id="JADNRY010000015">
    <property type="protein sequence ID" value="KAF9073899.1"/>
    <property type="molecule type" value="Genomic_DNA"/>
</dbReference>
<protein>
    <submittedName>
        <fullName evidence="2">Uncharacterized protein</fullName>
    </submittedName>
</protein>
<proteinExistence type="predicted"/>
<evidence type="ECO:0000313" key="2">
    <source>
        <dbReference type="EMBL" id="KAF9073899.1"/>
    </source>
</evidence>
<feature type="compositionally biased region" description="Low complexity" evidence="1">
    <location>
        <begin position="402"/>
        <end position="421"/>
    </location>
</feature>
<sequence>MTPRAQDQIHASARISNHKRPSFWCSVKRQTEAIAAANFELDSNSTPAFALAGNIMGVSSLLPLRFFFVIRGLQVHNLCYAYSCTAYCRVGSPQPIVVAPCTGTPLNVVTHLEEAKQQEPPHPPTEKERSPSRRGSTLSATLPQLLPTLNLHACTQSISRVKDAYYSMFRPNIASLTRLLAPRNVEWQMKEESRAHCENEQQQLKRQPRNRIGPTKSFFGGLERRNEWIMRRRRRKSVSSIGGGTHDDRGDDNVLPSSVWGVVFEDDDAGRGKMVPLRGDPDQERRFHRKRNAYFPSDLADARAARRVSVLFLFNANNQSRDAQPKTSGSVSATNPITTLLLPSMCLFLMWRLLSPPQIKPHDDDKPIPHSFSPRPRVTDTVFGSLFNPTDSEDTHSGAVNSSEFGSSFSSSSAHLYSSFSRHGPLTPRQ</sequence>
<evidence type="ECO:0000313" key="3">
    <source>
        <dbReference type="Proteomes" id="UP000772434"/>
    </source>
</evidence>
<dbReference type="Proteomes" id="UP000772434">
    <property type="component" value="Unassembled WGS sequence"/>
</dbReference>
<evidence type="ECO:0000256" key="1">
    <source>
        <dbReference type="SAM" id="MobiDB-lite"/>
    </source>
</evidence>
<keyword evidence="3" id="KW-1185">Reference proteome</keyword>
<feature type="region of interest" description="Disordered" evidence="1">
    <location>
        <begin position="113"/>
        <end position="138"/>
    </location>
</feature>
<comment type="caution">
    <text evidence="2">The sequence shown here is derived from an EMBL/GenBank/DDBJ whole genome shotgun (WGS) entry which is preliminary data.</text>
</comment>
<accession>A0A9P5Q336</accession>
<gene>
    <name evidence="2" type="ORF">BDP27DRAFT_1359792</name>
</gene>
<dbReference type="AlphaFoldDB" id="A0A9P5Q336"/>
<feature type="region of interest" description="Disordered" evidence="1">
    <location>
        <begin position="194"/>
        <end position="217"/>
    </location>
</feature>
<feature type="compositionally biased region" description="Basic and acidic residues" evidence="1">
    <location>
        <begin position="113"/>
        <end position="131"/>
    </location>
</feature>
<feature type="region of interest" description="Disordered" evidence="1">
    <location>
        <begin position="383"/>
        <end position="430"/>
    </location>
</feature>
<reference evidence="2" key="1">
    <citation type="submission" date="2020-11" db="EMBL/GenBank/DDBJ databases">
        <authorList>
            <consortium name="DOE Joint Genome Institute"/>
            <person name="Ahrendt S."/>
            <person name="Riley R."/>
            <person name="Andreopoulos W."/>
            <person name="Labutti K."/>
            <person name="Pangilinan J."/>
            <person name="Ruiz-Duenas F.J."/>
            <person name="Barrasa J.M."/>
            <person name="Sanchez-Garcia M."/>
            <person name="Camarero S."/>
            <person name="Miyauchi S."/>
            <person name="Serrano A."/>
            <person name="Linde D."/>
            <person name="Babiker R."/>
            <person name="Drula E."/>
            <person name="Ayuso-Fernandez I."/>
            <person name="Pacheco R."/>
            <person name="Padilla G."/>
            <person name="Ferreira P."/>
            <person name="Barriuso J."/>
            <person name="Kellner H."/>
            <person name="Castanera R."/>
            <person name="Alfaro M."/>
            <person name="Ramirez L."/>
            <person name="Pisabarro A.G."/>
            <person name="Kuo A."/>
            <person name="Tritt A."/>
            <person name="Lipzen A."/>
            <person name="He G."/>
            <person name="Yan M."/>
            <person name="Ng V."/>
            <person name="Cullen D."/>
            <person name="Martin F."/>
            <person name="Rosso M.-N."/>
            <person name="Henrissat B."/>
            <person name="Hibbett D."/>
            <person name="Martinez A.T."/>
            <person name="Grigoriev I.V."/>
        </authorList>
    </citation>
    <scope>NUCLEOTIDE SEQUENCE</scope>
    <source>
        <strain evidence="2">AH 40177</strain>
    </source>
</reference>